<evidence type="ECO:0000313" key="2">
    <source>
        <dbReference type="Proteomes" id="UP000006265"/>
    </source>
</evidence>
<dbReference type="Proteomes" id="UP000006265">
    <property type="component" value="Unassembled WGS sequence"/>
</dbReference>
<keyword evidence="2" id="KW-1185">Reference proteome</keyword>
<organism evidence="1 2">
    <name type="scientific">Mycolicibacterium hassiacum (strain DSM 44199 / CIP 105218 / JCM 12690 / 3849)</name>
    <name type="common">Mycobacterium hassiacum</name>
    <dbReference type="NCBI Taxonomy" id="1122247"/>
    <lineage>
        <taxon>Bacteria</taxon>
        <taxon>Bacillati</taxon>
        <taxon>Actinomycetota</taxon>
        <taxon>Actinomycetes</taxon>
        <taxon>Mycobacteriales</taxon>
        <taxon>Mycobacteriaceae</taxon>
        <taxon>Mycolicibacterium</taxon>
    </lineage>
</organism>
<reference evidence="1 2" key="1">
    <citation type="journal article" date="2012" name="J. Bacteriol.">
        <title>Genome sequence of Mycobacterium hassiacum DSM 44199, a rare source of heat-stable mycobacterial proteins.</title>
        <authorList>
            <person name="Tiago I."/>
            <person name="Maranha A."/>
            <person name="Mendes V."/>
            <person name="Alarico S."/>
            <person name="Moynihan P.J."/>
            <person name="Clarke A.J."/>
            <person name="Macedo-Ribeiro S."/>
            <person name="Pereira P.J."/>
            <person name="Empadinhas N."/>
        </authorList>
    </citation>
    <scope>NUCLEOTIDE SEQUENCE [LARGE SCALE GENOMIC DNA]</scope>
    <source>
        <strain evidence="2">DSM 44199 / CIP 105218 / JCM 12690 / 3849</strain>
    </source>
</reference>
<dbReference type="EMBL" id="AMRA01000123">
    <property type="protein sequence ID" value="EKF21626.1"/>
    <property type="molecule type" value="Genomic_DNA"/>
</dbReference>
<dbReference type="PATRIC" id="fig|1122247.3.peg.4185"/>
<comment type="caution">
    <text evidence="1">The sequence shown here is derived from an EMBL/GenBank/DDBJ whole genome shotgun (WGS) entry which is preliminary data.</text>
</comment>
<name>K5BDQ6_MYCHD</name>
<gene>
    <name evidence="1" type="ORF">C731_4365</name>
</gene>
<protein>
    <submittedName>
        <fullName evidence="1">Uncharacterized protein</fullName>
    </submittedName>
</protein>
<accession>K5BDQ6</accession>
<sequence>MSTVVCISGRDHPGVCAQGLTWGSAKAVLPGSNPHGTFTTSGRGCWDDPMTMVNPCTELGPVTVTI</sequence>
<evidence type="ECO:0000313" key="1">
    <source>
        <dbReference type="EMBL" id="EKF21626.1"/>
    </source>
</evidence>
<dbReference type="AlphaFoldDB" id="K5BDQ6"/>
<proteinExistence type="predicted"/>